<dbReference type="PROSITE" id="PS50011">
    <property type="entry name" value="PROTEIN_KINASE_DOM"/>
    <property type="match status" value="1"/>
</dbReference>
<protein>
    <recommendedName>
        <fullName evidence="1">non-specific serine/threonine protein kinase</fullName>
        <ecNumber evidence="1">2.7.11.1</ecNumber>
    </recommendedName>
</protein>
<keyword evidence="5" id="KW-0067">ATP-binding</keyword>
<keyword evidence="9" id="KW-1185">Reference proteome</keyword>
<gene>
    <name evidence="8" type="ORF">B0T20DRAFT_364908</name>
</gene>
<dbReference type="SMART" id="SM00220">
    <property type="entry name" value="S_TKc"/>
    <property type="match status" value="1"/>
</dbReference>
<dbReference type="GO" id="GO:0005524">
    <property type="term" value="F:ATP binding"/>
    <property type="evidence" value="ECO:0007669"/>
    <property type="project" value="UniProtKB-KW"/>
</dbReference>
<keyword evidence="3" id="KW-0547">Nucleotide-binding</keyword>
<evidence type="ECO:0000256" key="5">
    <source>
        <dbReference type="ARBA" id="ARBA00022840"/>
    </source>
</evidence>
<evidence type="ECO:0000313" key="8">
    <source>
        <dbReference type="EMBL" id="KAK3388581.1"/>
    </source>
</evidence>
<sequence>MRKRREKRNKLAKFFIKWRRHGEDPRRSVWDGSTLSRKVNSRIRKLPIQNSYKGPGVFTPVLRFPRGTRPIWAHGMGSGPKDRAAKAQTRSKWLEKKLRPIKMRHIKTLGWGGLGVVNLFEQLRPDGELLKVVCKVDLKDEKEALLDEIQAHIATAGAMHVSQRIPPGYLARHEGKPIGEKVKIETDLLMMTISDSEEMVKTKGNPDTEPWYSDRVLFLEFMPRGDLRKTATQLSMQINQGGNFPSLALWHVFRSLFKGVIGLAYPIEFIPAAFRHTFNDDRVPLASESSLRLPKLTAWGNRQTIVHFDLDLTNILIGDYDTDEHNLLPIAKIADLGLALPIDGYTWRSSSLLWACRKCGKRTIYTPEQFTEEWDHIKDNPCESGAKVAGNYNWWTNLYQLGIIMYNLITLREYEAGPVPALAELRYPDGSVKEVWGYGMDLLVCPYSNIDFDLVNVVAACLCHDPADRPDMHDLERLIDSKVEAQPMDGPGADLVRQWSMQHFQGAPPPSYKKMPTGRERIFREHTPVLDDSSPGEDPAGLLPAALTDVQKARLDEFRRNNGLPPMDYNQPIVQGIPDSVAAGQQPGSRVGRGQPGGAWAAGPPGRQPGGQAGRGQQPRAQAGRGRGGPAQAPAGRGRGGQTQAPAGRGRGGQGPRPAGRGRGRGGQHQAPAGRGGRGGGQQPRNQGGRGRGRGRGRGGGGQQRGGFQQAGRGGRQGG</sequence>
<feature type="domain" description="Protein kinase" evidence="7">
    <location>
        <begin position="103"/>
        <end position="483"/>
    </location>
</feature>
<feature type="compositionally biased region" description="Low complexity" evidence="6">
    <location>
        <begin position="615"/>
        <end position="648"/>
    </location>
</feature>
<proteinExistence type="predicted"/>
<dbReference type="PANTHER" id="PTHR43671:SF13">
    <property type="entry name" value="SERINE_THREONINE-PROTEIN KINASE NEK2"/>
    <property type="match status" value="1"/>
</dbReference>
<evidence type="ECO:0000256" key="2">
    <source>
        <dbReference type="ARBA" id="ARBA00022679"/>
    </source>
</evidence>
<comment type="caution">
    <text evidence="8">The sequence shown here is derived from an EMBL/GenBank/DDBJ whole genome shotgun (WGS) entry which is preliminary data.</text>
</comment>
<evidence type="ECO:0000256" key="3">
    <source>
        <dbReference type="ARBA" id="ARBA00022741"/>
    </source>
</evidence>
<dbReference type="Gene3D" id="1.10.510.10">
    <property type="entry name" value="Transferase(Phosphotransferase) domain 1"/>
    <property type="match status" value="1"/>
</dbReference>
<dbReference type="EMBL" id="JAUTDP010000015">
    <property type="protein sequence ID" value="KAK3388581.1"/>
    <property type="molecule type" value="Genomic_DNA"/>
</dbReference>
<feature type="region of interest" description="Disordered" evidence="6">
    <location>
        <begin position="579"/>
        <end position="719"/>
    </location>
</feature>
<reference evidence="8" key="2">
    <citation type="submission" date="2023-07" db="EMBL/GenBank/DDBJ databases">
        <authorList>
            <consortium name="Lawrence Berkeley National Laboratory"/>
            <person name="Haridas S."/>
            <person name="Hensen N."/>
            <person name="Bonometti L."/>
            <person name="Westerberg I."/>
            <person name="Brannstrom I.O."/>
            <person name="Guillou S."/>
            <person name="Cros-Aarteil S."/>
            <person name="Calhoun S."/>
            <person name="Kuo A."/>
            <person name="Mondo S."/>
            <person name="Pangilinan J."/>
            <person name="Riley R."/>
            <person name="LaButti K."/>
            <person name="Andreopoulos B."/>
            <person name="Lipzen A."/>
            <person name="Chen C."/>
            <person name="Yanf M."/>
            <person name="Daum C."/>
            <person name="Ng V."/>
            <person name="Clum A."/>
            <person name="Steindorff A."/>
            <person name="Ohm R."/>
            <person name="Martin F."/>
            <person name="Silar P."/>
            <person name="Natvig D."/>
            <person name="Lalanne C."/>
            <person name="Gautier V."/>
            <person name="Ament-velasquez S.L."/>
            <person name="Kruys A."/>
            <person name="Hutchinson M.I."/>
            <person name="Powell A.J."/>
            <person name="Barry K."/>
            <person name="Miller A.N."/>
            <person name="Grigoriev I.V."/>
            <person name="Debuchy R."/>
            <person name="Gladieux P."/>
            <person name="Thoren M.H."/>
            <person name="Johannesson H."/>
        </authorList>
    </citation>
    <scope>NUCLEOTIDE SEQUENCE</scope>
    <source>
        <strain evidence="8">FGSC 1904</strain>
    </source>
</reference>
<name>A0AAE0U2N2_SORBR</name>
<keyword evidence="2" id="KW-0808">Transferase</keyword>
<evidence type="ECO:0000259" key="7">
    <source>
        <dbReference type="PROSITE" id="PS50011"/>
    </source>
</evidence>
<evidence type="ECO:0000256" key="1">
    <source>
        <dbReference type="ARBA" id="ARBA00012513"/>
    </source>
</evidence>
<dbReference type="GO" id="GO:0004674">
    <property type="term" value="F:protein serine/threonine kinase activity"/>
    <property type="evidence" value="ECO:0007669"/>
    <property type="project" value="UniProtKB-EC"/>
</dbReference>
<dbReference type="SUPFAM" id="SSF56112">
    <property type="entry name" value="Protein kinase-like (PK-like)"/>
    <property type="match status" value="1"/>
</dbReference>
<reference evidence="8" key="1">
    <citation type="journal article" date="2023" name="Mol. Phylogenet. Evol.">
        <title>Genome-scale phylogeny and comparative genomics of the fungal order Sordariales.</title>
        <authorList>
            <person name="Hensen N."/>
            <person name="Bonometti L."/>
            <person name="Westerberg I."/>
            <person name="Brannstrom I.O."/>
            <person name="Guillou S."/>
            <person name="Cros-Aarteil S."/>
            <person name="Calhoun S."/>
            <person name="Haridas S."/>
            <person name="Kuo A."/>
            <person name="Mondo S."/>
            <person name="Pangilinan J."/>
            <person name="Riley R."/>
            <person name="LaButti K."/>
            <person name="Andreopoulos B."/>
            <person name="Lipzen A."/>
            <person name="Chen C."/>
            <person name="Yan M."/>
            <person name="Daum C."/>
            <person name="Ng V."/>
            <person name="Clum A."/>
            <person name="Steindorff A."/>
            <person name="Ohm R.A."/>
            <person name="Martin F."/>
            <person name="Silar P."/>
            <person name="Natvig D.O."/>
            <person name="Lalanne C."/>
            <person name="Gautier V."/>
            <person name="Ament-Velasquez S.L."/>
            <person name="Kruys A."/>
            <person name="Hutchinson M.I."/>
            <person name="Powell A.J."/>
            <person name="Barry K."/>
            <person name="Miller A.N."/>
            <person name="Grigoriev I.V."/>
            <person name="Debuchy R."/>
            <person name="Gladieux P."/>
            <person name="Hiltunen Thoren M."/>
            <person name="Johannesson H."/>
        </authorList>
    </citation>
    <scope>NUCLEOTIDE SEQUENCE</scope>
    <source>
        <strain evidence="8">FGSC 1904</strain>
    </source>
</reference>
<dbReference type="InterPro" id="IPR050660">
    <property type="entry name" value="NEK_Ser/Thr_kinase"/>
</dbReference>
<evidence type="ECO:0000256" key="4">
    <source>
        <dbReference type="ARBA" id="ARBA00022777"/>
    </source>
</evidence>
<dbReference type="Proteomes" id="UP001281003">
    <property type="component" value="Unassembled WGS sequence"/>
</dbReference>
<keyword evidence="4 8" id="KW-0418">Kinase</keyword>
<dbReference type="InterPro" id="IPR000719">
    <property type="entry name" value="Prot_kinase_dom"/>
</dbReference>
<organism evidence="8 9">
    <name type="scientific">Sordaria brevicollis</name>
    <dbReference type="NCBI Taxonomy" id="83679"/>
    <lineage>
        <taxon>Eukaryota</taxon>
        <taxon>Fungi</taxon>
        <taxon>Dikarya</taxon>
        <taxon>Ascomycota</taxon>
        <taxon>Pezizomycotina</taxon>
        <taxon>Sordariomycetes</taxon>
        <taxon>Sordariomycetidae</taxon>
        <taxon>Sordariales</taxon>
        <taxon>Sordariaceae</taxon>
        <taxon>Sordaria</taxon>
    </lineage>
</organism>
<dbReference type="PANTHER" id="PTHR43671">
    <property type="entry name" value="SERINE/THREONINE-PROTEIN KINASE NEK"/>
    <property type="match status" value="1"/>
</dbReference>
<dbReference type="AlphaFoldDB" id="A0AAE0U2N2"/>
<accession>A0AAE0U2N2</accession>
<dbReference type="InterPro" id="IPR011009">
    <property type="entry name" value="Kinase-like_dom_sf"/>
</dbReference>
<evidence type="ECO:0000313" key="9">
    <source>
        <dbReference type="Proteomes" id="UP001281003"/>
    </source>
</evidence>
<dbReference type="EC" id="2.7.11.1" evidence="1"/>
<evidence type="ECO:0000256" key="6">
    <source>
        <dbReference type="SAM" id="MobiDB-lite"/>
    </source>
</evidence>